<dbReference type="EC" id="3.5.1.4" evidence="3"/>
<organism evidence="3 4">
    <name type="scientific">Sporolactobacillus inulinus CASD</name>
    <dbReference type="NCBI Taxonomy" id="1069536"/>
    <lineage>
        <taxon>Bacteria</taxon>
        <taxon>Bacillati</taxon>
        <taxon>Bacillota</taxon>
        <taxon>Bacilli</taxon>
        <taxon>Bacillales</taxon>
        <taxon>Sporolactobacillaceae</taxon>
        <taxon>Sporolactobacillus</taxon>
    </lineage>
</organism>
<dbReference type="AlphaFoldDB" id="A0A0U1QSP4"/>
<keyword evidence="3" id="KW-0378">Hydrolase</keyword>
<dbReference type="SUPFAM" id="SSF75304">
    <property type="entry name" value="Amidase signature (AS) enzymes"/>
    <property type="match status" value="1"/>
</dbReference>
<dbReference type="NCBIfam" id="NF005300">
    <property type="entry name" value="PRK06828.1"/>
    <property type="match status" value="1"/>
</dbReference>
<feature type="chain" id="PRO_5038554161" evidence="1">
    <location>
        <begin position="20"/>
        <end position="515"/>
    </location>
</feature>
<dbReference type="InterPro" id="IPR023631">
    <property type="entry name" value="Amidase_dom"/>
</dbReference>
<dbReference type="PANTHER" id="PTHR42678">
    <property type="entry name" value="AMIDASE"/>
    <property type="match status" value="1"/>
</dbReference>
<dbReference type="STRING" id="1069536.SINU_00725"/>
<feature type="domain" description="Amidase" evidence="2">
    <location>
        <begin position="60"/>
        <end position="496"/>
    </location>
</feature>
<reference evidence="3 4" key="1">
    <citation type="journal article" date="2011" name="J. Bacteriol.">
        <title>Draft genome sequence of Sporolactobacillus inulinus strain CASD, an efficient D-lactic acid-producing bacterium with high-concentration lactate tolerance capability.</title>
        <authorList>
            <person name="Yu B."/>
            <person name="Su F."/>
            <person name="Wang L."/>
            <person name="Xu K."/>
            <person name="Zhao B."/>
            <person name="Xu P."/>
        </authorList>
    </citation>
    <scope>NUCLEOTIDE SEQUENCE [LARGE SCALE GENOMIC DNA]</scope>
    <source>
        <strain evidence="3 4">CASD</strain>
    </source>
</reference>
<dbReference type="GO" id="GO:0004040">
    <property type="term" value="F:amidase activity"/>
    <property type="evidence" value="ECO:0007669"/>
    <property type="project" value="UniProtKB-EC"/>
</dbReference>
<evidence type="ECO:0000313" key="3">
    <source>
        <dbReference type="EMBL" id="KLI03820.1"/>
    </source>
</evidence>
<evidence type="ECO:0000259" key="2">
    <source>
        <dbReference type="Pfam" id="PF01425"/>
    </source>
</evidence>
<proteinExistence type="predicted"/>
<evidence type="ECO:0000256" key="1">
    <source>
        <dbReference type="SAM" id="SignalP"/>
    </source>
</evidence>
<dbReference type="RefSeq" id="WP_010023150.1">
    <property type="nucleotide sequence ID" value="NZ_AFVQ02000010.1"/>
</dbReference>
<dbReference type="InterPro" id="IPR036928">
    <property type="entry name" value="AS_sf"/>
</dbReference>
<dbReference type="Pfam" id="PF01425">
    <property type="entry name" value="Amidase"/>
    <property type="match status" value="1"/>
</dbReference>
<protein>
    <submittedName>
        <fullName evidence="3">Amidase</fullName>
        <ecNumber evidence="3">3.5.1.4</ecNumber>
    </submittedName>
</protein>
<dbReference type="Proteomes" id="UP000035553">
    <property type="component" value="Unassembled WGS sequence"/>
</dbReference>
<comment type="caution">
    <text evidence="3">The sequence shown here is derived from an EMBL/GenBank/DDBJ whole genome shotgun (WGS) entry which is preliminary data.</text>
</comment>
<dbReference type="Gene3D" id="3.90.1300.10">
    <property type="entry name" value="Amidase signature (AS) domain"/>
    <property type="match status" value="1"/>
</dbReference>
<dbReference type="EMBL" id="AFVQ02000010">
    <property type="protein sequence ID" value="KLI03820.1"/>
    <property type="molecule type" value="Genomic_DNA"/>
</dbReference>
<keyword evidence="4" id="KW-1185">Reference proteome</keyword>
<name>A0A0U1QSP4_9BACL</name>
<accession>A0A0U1QSP4</accession>
<dbReference type="OrthoDB" id="9811471at2"/>
<dbReference type="PANTHER" id="PTHR42678:SF34">
    <property type="entry name" value="OS04G0183300 PROTEIN"/>
    <property type="match status" value="1"/>
</dbReference>
<sequence>MSKKRTFAFAAALTGAAAAAVTAGVYLRQEAAKRKPFEIEEMTISRMQKALKIGQVTSKELVQIYLDRIERFDKDGPTLNAFLEVNPDVLHDAEACDVKRSVTKNIGPLFGIPVIVKDNINTAGAMHTTAGAIALENNHAAKDAFVVTQLKKAGAIILGKANLTELANFVSEGMPNGYSSLGGQVRNPYGASFDVGGSSSGTAAAVAANLAAIGVGTETSGSIICPAAYHSLVGIKPTIGVVSRSGIVPISHSQDTAGPIARTVQDAVLLFNAMTGMDEDDEETIWSQGDVAKDYTVFLKRGALKNARLGIDRRFLESVSNEKATLIDRALDHMRDKGAVIVDPAVIPSADSLENRESSVMLQEFKYDMNRYLHQLSDDVPVHTLSELIAFNKAHADRALAYGQSLLEKADQRSGDLSERQYLVDRAEDLRLSRKEGIDAVIKTRKLDALIFADYQGSDIAAKAGYPSITVPAGYTSAGEPVGITFVGMAYSEPRLIELAYSFEQTAEIRVKPLL</sequence>
<keyword evidence="1" id="KW-0732">Signal</keyword>
<evidence type="ECO:0000313" key="4">
    <source>
        <dbReference type="Proteomes" id="UP000035553"/>
    </source>
</evidence>
<gene>
    <name evidence="3" type="ORF">SINU_00725</name>
</gene>
<feature type="signal peptide" evidence="1">
    <location>
        <begin position="1"/>
        <end position="19"/>
    </location>
</feature>